<sequence length="326" mass="36052">MKLHGWIEKDGEIIDSSNLKSLLGKDYSQLRDCGGEFYLEWDDCAARDHFGIMPGKCPPGVIMCASKVTGTINPNPPAVPLEDAILKAVSLRADKGVVAFSGGVDSALIAKLSNRPCVTVGLENSHDLIHAKEVAAGIGLTDTNFVEIKKDEIEPAIKKVIKVIPNKTPVDVSIATTMYFITRWAHINGFERVIAGQGADELFGGYARYLETDSIRDTLRKDFESLSVQSMREQAVAGMNGTYISCPYMDIRVVRAAREIPTSEIVKSGIRKYPLRCVAARHMPDDFAFYGKKAMQYGSGIWKEIQKLARQNGYKNSVQRYIDQLI</sequence>
<dbReference type="Pfam" id="PF00733">
    <property type="entry name" value="Asn_synthase"/>
    <property type="match status" value="2"/>
</dbReference>
<gene>
    <name evidence="4" type="ORF">F1737_02780</name>
</gene>
<dbReference type="Gene3D" id="3.40.50.620">
    <property type="entry name" value="HUPs"/>
    <property type="match status" value="1"/>
</dbReference>
<organism evidence="4 5">
    <name type="scientific">Methanochimaera problematica</name>
    <dbReference type="NCBI Taxonomy" id="2609417"/>
    <lineage>
        <taxon>Archaea</taxon>
        <taxon>Methanobacteriati</taxon>
        <taxon>Methanobacteriota</taxon>
        <taxon>Stenosarchaea group</taxon>
        <taxon>Methanomicrobia</taxon>
        <taxon>Methanomicrobiales</taxon>
        <taxon>Methanomicrobiaceae</taxon>
        <taxon>Methanochimaera</taxon>
    </lineage>
</organism>
<dbReference type="InterPro" id="IPR014729">
    <property type="entry name" value="Rossmann-like_a/b/a_fold"/>
</dbReference>
<evidence type="ECO:0000313" key="5">
    <source>
        <dbReference type="Proteomes" id="UP001301797"/>
    </source>
</evidence>
<evidence type="ECO:0000256" key="2">
    <source>
        <dbReference type="ARBA" id="ARBA00022840"/>
    </source>
</evidence>
<dbReference type="GO" id="GO:0004066">
    <property type="term" value="F:asparagine synthase (glutamine-hydrolyzing) activity"/>
    <property type="evidence" value="ECO:0007669"/>
    <property type="project" value="InterPro"/>
</dbReference>
<dbReference type="PANTHER" id="PTHR11772">
    <property type="entry name" value="ASPARAGINE SYNTHETASE"/>
    <property type="match status" value="1"/>
</dbReference>
<evidence type="ECO:0000256" key="1">
    <source>
        <dbReference type="ARBA" id="ARBA00022741"/>
    </source>
</evidence>
<keyword evidence="2" id="KW-0067">ATP-binding</keyword>
<accession>A0AA97FE56</accession>
<dbReference type="GO" id="GO:0006529">
    <property type="term" value="P:asparagine biosynthetic process"/>
    <property type="evidence" value="ECO:0007669"/>
    <property type="project" value="InterPro"/>
</dbReference>
<dbReference type="InterPro" id="IPR050795">
    <property type="entry name" value="Asn_Synthetase"/>
</dbReference>
<dbReference type="InterPro" id="IPR001962">
    <property type="entry name" value="Asn_synthase"/>
</dbReference>
<dbReference type="SUPFAM" id="SSF52402">
    <property type="entry name" value="Adenine nucleotide alpha hydrolases-like"/>
    <property type="match status" value="1"/>
</dbReference>
<dbReference type="CDD" id="cd01991">
    <property type="entry name" value="Asn_synthase_B_C"/>
    <property type="match status" value="1"/>
</dbReference>
<dbReference type="EMBL" id="CP043875">
    <property type="protein sequence ID" value="WOF17289.1"/>
    <property type="molecule type" value="Genomic_DNA"/>
</dbReference>
<reference evidence="4 5" key="1">
    <citation type="submission" date="2019-09" db="EMBL/GenBank/DDBJ databases">
        <title>The complete genome of Methanoplanus sp. FWC-SCC4.</title>
        <authorList>
            <person name="Chen S.-C."/>
            <person name="Zhou Y.-Z."/>
            <person name="Lai M.-C."/>
        </authorList>
    </citation>
    <scope>NUCLEOTIDE SEQUENCE [LARGE SCALE GENOMIC DNA]</scope>
    <source>
        <strain evidence="4 5">FWC-SCC4</strain>
    </source>
</reference>
<name>A0AA97FE56_9EURY</name>
<feature type="domain" description="Asparagine synthetase" evidence="3">
    <location>
        <begin position="82"/>
        <end position="220"/>
    </location>
</feature>
<dbReference type="GO" id="GO:0005829">
    <property type="term" value="C:cytosol"/>
    <property type="evidence" value="ECO:0007669"/>
    <property type="project" value="TreeGrafter"/>
</dbReference>
<dbReference type="GeneID" id="85229059"/>
<keyword evidence="5" id="KW-1185">Reference proteome</keyword>
<dbReference type="AlphaFoldDB" id="A0AA97FE56"/>
<evidence type="ECO:0000313" key="4">
    <source>
        <dbReference type="EMBL" id="WOF17289.1"/>
    </source>
</evidence>
<evidence type="ECO:0000259" key="3">
    <source>
        <dbReference type="Pfam" id="PF00733"/>
    </source>
</evidence>
<proteinExistence type="predicted"/>
<keyword evidence="1" id="KW-0547">Nucleotide-binding</keyword>
<dbReference type="Proteomes" id="UP001301797">
    <property type="component" value="Chromosome"/>
</dbReference>
<protein>
    <submittedName>
        <fullName evidence="4">Asparagine synthase</fullName>
    </submittedName>
</protein>
<dbReference type="KEGG" id="mefw:F1737_02780"/>
<feature type="domain" description="Asparagine synthetase" evidence="3">
    <location>
        <begin position="240"/>
        <end position="313"/>
    </location>
</feature>
<dbReference type="PANTHER" id="PTHR11772:SF2">
    <property type="entry name" value="ASPARAGINE SYNTHETASE [GLUTAMINE-HYDROLYZING]"/>
    <property type="match status" value="1"/>
</dbReference>
<dbReference type="GO" id="GO:0005524">
    <property type="term" value="F:ATP binding"/>
    <property type="evidence" value="ECO:0007669"/>
    <property type="project" value="UniProtKB-KW"/>
</dbReference>
<dbReference type="RefSeq" id="WP_317137260.1">
    <property type="nucleotide sequence ID" value="NZ_CP043875.1"/>
</dbReference>